<proteinExistence type="predicted"/>
<dbReference type="AlphaFoldDB" id="A0A949K3L9"/>
<reference evidence="2" key="1">
    <citation type="submission" date="2021-06" db="EMBL/GenBank/DDBJ databases">
        <title>Description of novel taxa of the family Lachnospiraceae.</title>
        <authorList>
            <person name="Chaplin A.V."/>
            <person name="Sokolova S.R."/>
            <person name="Pikina A.P."/>
            <person name="Korzhanova M."/>
            <person name="Belova V."/>
            <person name="Korostin D."/>
            <person name="Efimov B.A."/>
        </authorList>
    </citation>
    <scope>NUCLEOTIDE SEQUENCE</scope>
    <source>
        <strain evidence="2">ASD5720</strain>
    </source>
</reference>
<organism evidence="2 3">
    <name type="scientific">Diplocloster agilis</name>
    <dbReference type="NCBI Taxonomy" id="2850323"/>
    <lineage>
        <taxon>Bacteria</taxon>
        <taxon>Bacillati</taxon>
        <taxon>Bacillota</taxon>
        <taxon>Clostridia</taxon>
        <taxon>Lachnospirales</taxon>
        <taxon>Lachnospiraceae</taxon>
        <taxon>Diplocloster</taxon>
    </lineage>
</organism>
<evidence type="ECO:0000313" key="3">
    <source>
        <dbReference type="Proteomes" id="UP000712157"/>
    </source>
</evidence>
<keyword evidence="3" id="KW-1185">Reference proteome</keyword>
<evidence type="ECO:0000313" key="2">
    <source>
        <dbReference type="EMBL" id="MBU9738160.1"/>
    </source>
</evidence>
<accession>A0A949K3L9</accession>
<feature type="region of interest" description="Disordered" evidence="1">
    <location>
        <begin position="1"/>
        <end position="20"/>
    </location>
</feature>
<protein>
    <submittedName>
        <fullName evidence="2">Uncharacterized protein</fullName>
    </submittedName>
</protein>
<gene>
    <name evidence="2" type="ORF">KTH89_16580</name>
</gene>
<name>A0A949K3L9_9FIRM</name>
<evidence type="ECO:0000256" key="1">
    <source>
        <dbReference type="SAM" id="MobiDB-lite"/>
    </source>
</evidence>
<sequence length="145" mass="15875">MGAAQPEASQAPVHEGGVEAAQRVALEEVPKEAAQPEALEEVPKRVAQRAVLGEVPKEAVQPEALEEVPREAAQRAAWGEDRQGDGYCRVGIEYSRAMPDDIVQKIVQAFFGILSLMIQYNICRNSGRVPERCFSISKKNSIAIF</sequence>
<dbReference type="EMBL" id="JAHQCW010000030">
    <property type="protein sequence ID" value="MBU9738160.1"/>
    <property type="molecule type" value="Genomic_DNA"/>
</dbReference>
<dbReference type="RefSeq" id="WP_238724239.1">
    <property type="nucleotide sequence ID" value="NZ_JAHQCY010000012.1"/>
</dbReference>
<comment type="caution">
    <text evidence="2">The sequence shown here is derived from an EMBL/GenBank/DDBJ whole genome shotgun (WGS) entry which is preliminary data.</text>
</comment>
<dbReference type="Proteomes" id="UP000712157">
    <property type="component" value="Unassembled WGS sequence"/>
</dbReference>